<reference evidence="1" key="1">
    <citation type="submission" date="2018-02" db="EMBL/GenBank/DDBJ databases">
        <title>Rhizophora mucronata_Transcriptome.</title>
        <authorList>
            <person name="Meera S.P."/>
            <person name="Sreeshan A."/>
            <person name="Augustine A."/>
        </authorList>
    </citation>
    <scope>NUCLEOTIDE SEQUENCE</scope>
    <source>
        <tissue evidence="1">Leaf</tissue>
    </source>
</reference>
<proteinExistence type="predicted"/>
<dbReference type="PANTHER" id="PTHR35115">
    <property type="entry name" value="CYCLIN DELTA-3"/>
    <property type="match status" value="1"/>
</dbReference>
<organism evidence="1">
    <name type="scientific">Rhizophora mucronata</name>
    <name type="common">Asiatic mangrove</name>
    <dbReference type="NCBI Taxonomy" id="61149"/>
    <lineage>
        <taxon>Eukaryota</taxon>
        <taxon>Viridiplantae</taxon>
        <taxon>Streptophyta</taxon>
        <taxon>Embryophyta</taxon>
        <taxon>Tracheophyta</taxon>
        <taxon>Spermatophyta</taxon>
        <taxon>Magnoliopsida</taxon>
        <taxon>eudicotyledons</taxon>
        <taxon>Gunneridae</taxon>
        <taxon>Pentapetalae</taxon>
        <taxon>rosids</taxon>
        <taxon>fabids</taxon>
        <taxon>Malpighiales</taxon>
        <taxon>Rhizophoraceae</taxon>
        <taxon>Rhizophora</taxon>
    </lineage>
</organism>
<dbReference type="EMBL" id="GGEC01036321">
    <property type="protein sequence ID" value="MBX16805.1"/>
    <property type="molecule type" value="Transcribed_RNA"/>
</dbReference>
<accession>A0A2P2LFS6</accession>
<dbReference type="AlphaFoldDB" id="A0A2P2LFS6"/>
<evidence type="ECO:0000313" key="1">
    <source>
        <dbReference type="EMBL" id="MBX16805.1"/>
    </source>
</evidence>
<protein>
    <submittedName>
        <fullName evidence="1">Uncharacterized protein LOC105108231 isoform X5</fullName>
    </submittedName>
</protein>
<name>A0A2P2LFS6_RHIMU</name>
<sequence length="339" mass="38277">MKIGVVGVVHRAPHATTFPFCHVRASVRCFPSTDHISFIKDVAAAQVPENLDCLLKMLQARGEAIISPRSRQGLVPLAIPLAENLSGSVTALLRWPTAPRGMEMPVVEVRRHGVWLLAKNVNQYIHRILVEDDANNFHESNSELFLASSEVVKNLYRRGDFAESKIANLDVYLLKKVGIFPDILEQKVMRHFEQQDHVSAMVTGEFYTKKDLFPGFGRPFVFYAKILQKVGRTSEAKDAARMALKSPWWTLGCLYQEVAEVAQWDDEQIEYVKEKVTEEGRQEDLKNGKAPAQIALDEAAFLLDLASIEGTWDDVVERISECYREAGLDDIANFVLYKD</sequence>
<dbReference type="PANTHER" id="PTHR35115:SF1">
    <property type="entry name" value="PROTEIN IN CHLOROPLAST ATPASE BIOGENESIS, CHLOROPLASTIC"/>
    <property type="match status" value="1"/>
</dbReference>
<dbReference type="InterPro" id="IPR045287">
    <property type="entry name" value="PAB"/>
</dbReference>